<sequence length="480" mass="53381">MSIAKILVVEDDSELQEALVDTLSLNEFEVIAVSSSEEALVALDDDIGMVFSDIRMDGMDGCTLMTRIRAIKPYLPVVLMTAYGTIEQAVEAMKAGSVDYIVKPFEADVLVDKAKIYFNRDASREDDFVVADPVSQQLKNMAKKVAVGDTSILISGESGTGKEVLARYIHNQSNRANQPFVAINCAAIPEGMLEAILFGHEKGAFTGAAKSMPGKFEQAQKGTIFLDEIGEMKPDLQAKLLRVLQEKEVERIGGTKTILLDVRVLSASNIEMKQAIKNGTFREDLFYRLNVFPMHLPPLKKRPRDIAAIAERLLHRHCSATRVEPMVSAPAMKRLIEYSWPGNIRELDNVIQRALVMMSGDTIREHDILLDHECLSTLGKQELGQEQKKDGGGENFGEKPEKVVKALESEDADQVTLMTEDSFKPVKYPLDLKARETQLILDTLKLNGGHRQKTAEILNISPRTLRYKLAKLKEQGVELP</sequence>
<dbReference type="SMART" id="SM00382">
    <property type="entry name" value="AAA"/>
    <property type="match status" value="1"/>
</dbReference>
<dbReference type="GO" id="GO:0000160">
    <property type="term" value="P:phosphorelay signal transduction system"/>
    <property type="evidence" value="ECO:0007669"/>
    <property type="project" value="InterPro"/>
</dbReference>
<dbReference type="InterPro" id="IPR025944">
    <property type="entry name" value="Sigma_54_int_dom_CS"/>
</dbReference>
<organism evidence="9">
    <name type="scientific">hydrothermal vent metagenome</name>
    <dbReference type="NCBI Taxonomy" id="652676"/>
    <lineage>
        <taxon>unclassified sequences</taxon>
        <taxon>metagenomes</taxon>
        <taxon>ecological metagenomes</taxon>
    </lineage>
</organism>
<evidence type="ECO:0000256" key="6">
    <source>
        <dbReference type="ARBA" id="ARBA00023163"/>
    </source>
</evidence>
<dbReference type="Pfam" id="PF00158">
    <property type="entry name" value="Sigma54_activat"/>
    <property type="match status" value="1"/>
</dbReference>
<dbReference type="EMBL" id="UOFC01000110">
    <property type="protein sequence ID" value="VAW46674.1"/>
    <property type="molecule type" value="Genomic_DNA"/>
</dbReference>
<dbReference type="PROSITE" id="PS00675">
    <property type="entry name" value="SIGMA54_INTERACT_1"/>
    <property type="match status" value="1"/>
</dbReference>
<dbReference type="Pfam" id="PF25601">
    <property type="entry name" value="AAA_lid_14"/>
    <property type="match status" value="1"/>
</dbReference>
<dbReference type="Gene3D" id="1.10.10.60">
    <property type="entry name" value="Homeodomain-like"/>
    <property type="match status" value="1"/>
</dbReference>
<reference evidence="9" key="1">
    <citation type="submission" date="2018-06" db="EMBL/GenBank/DDBJ databases">
        <authorList>
            <person name="Zhirakovskaya E."/>
        </authorList>
    </citation>
    <scope>NUCLEOTIDE SEQUENCE</scope>
</reference>
<dbReference type="GO" id="GO:0043565">
    <property type="term" value="F:sequence-specific DNA binding"/>
    <property type="evidence" value="ECO:0007669"/>
    <property type="project" value="InterPro"/>
</dbReference>
<dbReference type="Gene3D" id="1.10.8.60">
    <property type="match status" value="1"/>
</dbReference>
<name>A0A3B0WSH1_9ZZZZ</name>
<dbReference type="GO" id="GO:0006355">
    <property type="term" value="P:regulation of DNA-templated transcription"/>
    <property type="evidence" value="ECO:0007669"/>
    <property type="project" value="InterPro"/>
</dbReference>
<keyword evidence="9" id="KW-0969">Cilium</keyword>
<keyword evidence="9" id="KW-0282">Flagellum</keyword>
<dbReference type="PROSITE" id="PS50045">
    <property type="entry name" value="SIGMA54_INTERACT_4"/>
    <property type="match status" value="1"/>
</dbReference>
<dbReference type="PROSITE" id="PS50110">
    <property type="entry name" value="RESPONSE_REGULATORY"/>
    <property type="match status" value="1"/>
</dbReference>
<feature type="domain" description="Response regulatory" evidence="8">
    <location>
        <begin position="5"/>
        <end position="118"/>
    </location>
</feature>
<dbReference type="InterPro" id="IPR058031">
    <property type="entry name" value="AAA_lid_NorR"/>
</dbReference>
<gene>
    <name evidence="9" type="ORF">MNBD_GAMMA03-1173</name>
</gene>
<keyword evidence="9" id="KW-0966">Cell projection</keyword>
<evidence type="ECO:0000256" key="4">
    <source>
        <dbReference type="ARBA" id="ARBA00023015"/>
    </source>
</evidence>
<dbReference type="PANTHER" id="PTHR32071:SF21">
    <property type="entry name" value="TRANSCRIPTIONAL REGULATORY PROTEIN FLGR"/>
    <property type="match status" value="1"/>
</dbReference>
<dbReference type="Gene3D" id="3.40.50.2300">
    <property type="match status" value="1"/>
</dbReference>
<dbReference type="PRINTS" id="PR01590">
    <property type="entry name" value="HTHFIS"/>
</dbReference>
<keyword evidence="2" id="KW-0547">Nucleotide-binding</keyword>
<dbReference type="PROSITE" id="PS00676">
    <property type="entry name" value="SIGMA54_INTERACT_2"/>
    <property type="match status" value="1"/>
</dbReference>
<evidence type="ECO:0000256" key="5">
    <source>
        <dbReference type="ARBA" id="ARBA00023125"/>
    </source>
</evidence>
<dbReference type="InterPro" id="IPR002197">
    <property type="entry name" value="HTH_Fis"/>
</dbReference>
<dbReference type="InterPro" id="IPR011006">
    <property type="entry name" value="CheY-like_superfamily"/>
</dbReference>
<evidence type="ECO:0000259" key="8">
    <source>
        <dbReference type="PROSITE" id="PS50110"/>
    </source>
</evidence>
<keyword evidence="5" id="KW-0238">DNA-binding</keyword>
<dbReference type="SUPFAM" id="SSF52540">
    <property type="entry name" value="P-loop containing nucleoside triphosphate hydrolases"/>
    <property type="match status" value="1"/>
</dbReference>
<dbReference type="Pfam" id="PF02954">
    <property type="entry name" value="HTH_8"/>
    <property type="match status" value="1"/>
</dbReference>
<dbReference type="InterPro" id="IPR001789">
    <property type="entry name" value="Sig_transdc_resp-reg_receiver"/>
</dbReference>
<dbReference type="Gene3D" id="3.40.50.300">
    <property type="entry name" value="P-loop containing nucleotide triphosphate hydrolases"/>
    <property type="match status" value="1"/>
</dbReference>
<accession>A0A3B0WSH1</accession>
<keyword evidence="3" id="KW-0067">ATP-binding</keyword>
<dbReference type="FunFam" id="3.40.50.300:FF:000006">
    <property type="entry name" value="DNA-binding transcriptional regulator NtrC"/>
    <property type="match status" value="1"/>
</dbReference>
<keyword evidence="6" id="KW-0804">Transcription</keyword>
<dbReference type="CDD" id="cd00009">
    <property type="entry name" value="AAA"/>
    <property type="match status" value="1"/>
</dbReference>
<protein>
    <submittedName>
        <fullName evidence="9">Flagellar two-component response regulator FleR</fullName>
    </submittedName>
</protein>
<dbReference type="GO" id="GO:0005524">
    <property type="term" value="F:ATP binding"/>
    <property type="evidence" value="ECO:0007669"/>
    <property type="project" value="UniProtKB-KW"/>
</dbReference>
<proteinExistence type="predicted"/>
<keyword evidence="1" id="KW-0597">Phosphoprotein</keyword>
<dbReference type="InterPro" id="IPR002078">
    <property type="entry name" value="Sigma_54_int"/>
</dbReference>
<dbReference type="AlphaFoldDB" id="A0A3B0WSH1"/>
<keyword evidence="4" id="KW-0805">Transcription regulation</keyword>
<dbReference type="InterPro" id="IPR003593">
    <property type="entry name" value="AAA+_ATPase"/>
</dbReference>
<evidence type="ECO:0000256" key="2">
    <source>
        <dbReference type="ARBA" id="ARBA00022741"/>
    </source>
</evidence>
<evidence type="ECO:0000256" key="1">
    <source>
        <dbReference type="ARBA" id="ARBA00022553"/>
    </source>
</evidence>
<dbReference type="InterPro" id="IPR025943">
    <property type="entry name" value="Sigma_54_int_dom_ATP-bd_2"/>
</dbReference>
<dbReference type="SUPFAM" id="SSF52172">
    <property type="entry name" value="CheY-like"/>
    <property type="match status" value="1"/>
</dbReference>
<feature type="domain" description="Sigma-54 factor interaction" evidence="7">
    <location>
        <begin position="128"/>
        <end position="356"/>
    </location>
</feature>
<dbReference type="InterPro" id="IPR025662">
    <property type="entry name" value="Sigma_54_int_dom_ATP-bd_1"/>
</dbReference>
<dbReference type="InterPro" id="IPR027417">
    <property type="entry name" value="P-loop_NTPase"/>
</dbReference>
<dbReference type="InterPro" id="IPR009057">
    <property type="entry name" value="Homeodomain-like_sf"/>
</dbReference>
<dbReference type="Pfam" id="PF00072">
    <property type="entry name" value="Response_reg"/>
    <property type="match status" value="1"/>
</dbReference>
<evidence type="ECO:0000256" key="3">
    <source>
        <dbReference type="ARBA" id="ARBA00022840"/>
    </source>
</evidence>
<dbReference type="SUPFAM" id="SSF46689">
    <property type="entry name" value="Homeodomain-like"/>
    <property type="match status" value="1"/>
</dbReference>
<dbReference type="SMART" id="SM00448">
    <property type="entry name" value="REC"/>
    <property type="match status" value="1"/>
</dbReference>
<evidence type="ECO:0000313" key="9">
    <source>
        <dbReference type="EMBL" id="VAW46674.1"/>
    </source>
</evidence>
<dbReference type="PANTHER" id="PTHR32071">
    <property type="entry name" value="TRANSCRIPTIONAL REGULATORY PROTEIN"/>
    <property type="match status" value="1"/>
</dbReference>
<evidence type="ECO:0000259" key="7">
    <source>
        <dbReference type="PROSITE" id="PS50045"/>
    </source>
</evidence>
<dbReference type="FunFam" id="3.40.50.2300:FF:000018">
    <property type="entry name" value="DNA-binding transcriptional regulator NtrC"/>
    <property type="match status" value="1"/>
</dbReference>
<dbReference type="PROSITE" id="PS00688">
    <property type="entry name" value="SIGMA54_INTERACT_3"/>
    <property type="match status" value="1"/>
</dbReference>